<keyword evidence="6 7" id="KW-0472">Membrane</keyword>
<dbReference type="CDD" id="cd06173">
    <property type="entry name" value="MFS_MefA_like"/>
    <property type="match status" value="1"/>
</dbReference>
<dbReference type="Proteomes" id="UP000626244">
    <property type="component" value="Unassembled WGS sequence"/>
</dbReference>
<evidence type="ECO:0000256" key="4">
    <source>
        <dbReference type="ARBA" id="ARBA00022692"/>
    </source>
</evidence>
<dbReference type="GO" id="GO:0022857">
    <property type="term" value="F:transmembrane transporter activity"/>
    <property type="evidence" value="ECO:0007669"/>
    <property type="project" value="InterPro"/>
</dbReference>
<organism evidence="9 10">
    <name type="scientific">Gottfriedia solisilvae</name>
    <dbReference type="NCBI Taxonomy" id="1516104"/>
    <lineage>
        <taxon>Bacteria</taxon>
        <taxon>Bacillati</taxon>
        <taxon>Bacillota</taxon>
        <taxon>Bacilli</taxon>
        <taxon>Bacillales</taxon>
        <taxon>Bacillaceae</taxon>
        <taxon>Gottfriedia</taxon>
    </lineage>
</organism>
<keyword evidence="4 7" id="KW-0812">Transmembrane</keyword>
<evidence type="ECO:0000256" key="7">
    <source>
        <dbReference type="SAM" id="Phobius"/>
    </source>
</evidence>
<proteinExistence type="predicted"/>
<evidence type="ECO:0000313" key="9">
    <source>
        <dbReference type="EMBL" id="GGI13085.1"/>
    </source>
</evidence>
<dbReference type="SUPFAM" id="SSF103473">
    <property type="entry name" value="MFS general substrate transporter"/>
    <property type="match status" value="1"/>
</dbReference>
<feature type="transmembrane region" description="Helical" evidence="7">
    <location>
        <begin position="12"/>
        <end position="38"/>
    </location>
</feature>
<evidence type="ECO:0000256" key="5">
    <source>
        <dbReference type="ARBA" id="ARBA00022989"/>
    </source>
</evidence>
<sequence length="415" mass="46802">MFKSNYFNKQRSIFILLSSIGLSNIGAWIYFIALNLIILDTTSSAFAVSLLYIIKPLATLFTNFWSGSMIDRINKRSIMIALDIVRALLIIILPLISSLWLIFIIVFFINMAGDIFYQASMIYLTKLVPEEKRQRFNSLRSLVGSGAFVLGPSVAGLLFMMGSPAFAIIINGVALILSGVLTIFLPNIEEEEKQDFSNTKFGFKILRKDWHLVITYCKSQIKMMYIFILFYFIIIMTTTVDSLEVAFSKEVLNLSNTKYGFLVSIAGVGFVIGSVVNSVFAHRFDSSKLIGYGSIFLSFGYLIYAFSNDFKIASLGFFLLSFALSFANTGFDTYYQKQIPVEIMGRVGSLFGLLQAFFIIIFTILFGSLTNSISLQKIVIVSSILLFLISVILLLMILFFAEKRLIKTRMTYFSK</sequence>
<keyword evidence="3" id="KW-1003">Cell membrane</keyword>
<evidence type="ECO:0000256" key="3">
    <source>
        <dbReference type="ARBA" id="ARBA00022475"/>
    </source>
</evidence>
<feature type="domain" description="Major facilitator superfamily (MFS) profile" evidence="8">
    <location>
        <begin position="12"/>
        <end position="405"/>
    </location>
</feature>
<feature type="transmembrane region" description="Helical" evidence="7">
    <location>
        <begin position="44"/>
        <end position="65"/>
    </location>
</feature>
<comment type="caution">
    <text evidence="9">The sequence shown here is derived from an EMBL/GenBank/DDBJ whole genome shotgun (WGS) entry which is preliminary data.</text>
</comment>
<feature type="transmembrane region" description="Helical" evidence="7">
    <location>
        <begin position="224"/>
        <end position="247"/>
    </location>
</feature>
<dbReference type="Pfam" id="PF07690">
    <property type="entry name" value="MFS_1"/>
    <property type="match status" value="1"/>
</dbReference>
<protein>
    <submittedName>
        <fullName evidence="9">MFS transporter</fullName>
    </submittedName>
</protein>
<dbReference type="AlphaFoldDB" id="A0A8J3EVI1"/>
<dbReference type="PANTHER" id="PTHR43266">
    <property type="entry name" value="MACROLIDE-EFFLUX PROTEIN"/>
    <property type="match status" value="1"/>
</dbReference>
<feature type="transmembrane region" description="Helical" evidence="7">
    <location>
        <begin position="259"/>
        <end position="280"/>
    </location>
</feature>
<feature type="transmembrane region" description="Helical" evidence="7">
    <location>
        <begin position="289"/>
        <end position="306"/>
    </location>
</feature>
<keyword evidence="2" id="KW-0813">Transport</keyword>
<feature type="transmembrane region" description="Helical" evidence="7">
    <location>
        <begin position="343"/>
        <end position="366"/>
    </location>
</feature>
<keyword evidence="5 7" id="KW-1133">Transmembrane helix</keyword>
<dbReference type="PROSITE" id="PS50850">
    <property type="entry name" value="MFS"/>
    <property type="match status" value="1"/>
</dbReference>
<dbReference type="OrthoDB" id="2156306at2"/>
<gene>
    <name evidence="9" type="ORF">GCM10007380_16150</name>
</gene>
<evidence type="ECO:0000259" key="8">
    <source>
        <dbReference type="PROSITE" id="PS50850"/>
    </source>
</evidence>
<dbReference type="GO" id="GO:0005886">
    <property type="term" value="C:plasma membrane"/>
    <property type="evidence" value="ECO:0007669"/>
    <property type="project" value="UniProtKB-SubCell"/>
</dbReference>
<evidence type="ECO:0000256" key="2">
    <source>
        <dbReference type="ARBA" id="ARBA00022448"/>
    </source>
</evidence>
<feature type="transmembrane region" description="Helical" evidence="7">
    <location>
        <begin position="378"/>
        <end position="401"/>
    </location>
</feature>
<feature type="transmembrane region" description="Helical" evidence="7">
    <location>
        <begin position="165"/>
        <end position="185"/>
    </location>
</feature>
<dbReference type="InterPro" id="IPR011701">
    <property type="entry name" value="MFS"/>
</dbReference>
<feature type="transmembrane region" description="Helical" evidence="7">
    <location>
        <begin position="312"/>
        <end position="331"/>
    </location>
</feature>
<dbReference type="PRINTS" id="PR01988">
    <property type="entry name" value="EXPORTERBACE"/>
</dbReference>
<dbReference type="Gene3D" id="1.20.1250.20">
    <property type="entry name" value="MFS general substrate transporter like domains"/>
    <property type="match status" value="1"/>
</dbReference>
<dbReference type="InterPro" id="IPR020846">
    <property type="entry name" value="MFS_dom"/>
</dbReference>
<dbReference type="InterPro" id="IPR036259">
    <property type="entry name" value="MFS_trans_sf"/>
</dbReference>
<dbReference type="EMBL" id="BMHB01000001">
    <property type="protein sequence ID" value="GGI13085.1"/>
    <property type="molecule type" value="Genomic_DNA"/>
</dbReference>
<dbReference type="InterPro" id="IPR022324">
    <property type="entry name" value="Bacilysin_exporter_BacE_put"/>
</dbReference>
<dbReference type="RefSeq" id="WP_087998016.1">
    <property type="nucleotide sequence ID" value="NZ_BMHB01000001.1"/>
</dbReference>
<evidence type="ECO:0000256" key="1">
    <source>
        <dbReference type="ARBA" id="ARBA00004651"/>
    </source>
</evidence>
<evidence type="ECO:0000313" key="10">
    <source>
        <dbReference type="Proteomes" id="UP000626244"/>
    </source>
</evidence>
<name>A0A8J3EVI1_9BACI</name>
<accession>A0A8J3EVI1</accession>
<keyword evidence="10" id="KW-1185">Reference proteome</keyword>
<evidence type="ECO:0000256" key="6">
    <source>
        <dbReference type="ARBA" id="ARBA00023136"/>
    </source>
</evidence>
<dbReference type="PANTHER" id="PTHR43266:SF7">
    <property type="entry name" value="TRANSPORTER, PUTATIVE-RELATED"/>
    <property type="match status" value="1"/>
</dbReference>
<reference evidence="10" key="1">
    <citation type="journal article" date="2019" name="Int. J. Syst. Evol. Microbiol.">
        <title>The Global Catalogue of Microorganisms (GCM) 10K type strain sequencing project: providing services to taxonomists for standard genome sequencing and annotation.</title>
        <authorList>
            <consortium name="The Broad Institute Genomics Platform"/>
            <consortium name="The Broad Institute Genome Sequencing Center for Infectious Disease"/>
            <person name="Wu L."/>
            <person name="Ma J."/>
        </authorList>
    </citation>
    <scope>NUCLEOTIDE SEQUENCE [LARGE SCALE GENOMIC DNA]</scope>
    <source>
        <strain evidence="10">CGMCC 1.14993</strain>
    </source>
</reference>
<comment type="subcellular location">
    <subcellularLocation>
        <location evidence="1">Cell membrane</location>
        <topology evidence="1">Multi-pass membrane protein</topology>
    </subcellularLocation>
</comment>